<reference evidence="17 18" key="1">
    <citation type="submission" date="2023-07" db="EMBL/GenBank/DDBJ databases">
        <title>Genomic Encyclopedia of Type Strains, Phase IV (KMG-IV): sequencing the most valuable type-strain genomes for metagenomic binning, comparative biology and taxonomic classification.</title>
        <authorList>
            <person name="Goeker M."/>
        </authorList>
    </citation>
    <scope>NUCLEOTIDE SEQUENCE [LARGE SCALE GENOMIC DNA]</scope>
    <source>
        <strain evidence="17 18">DSM 22170</strain>
    </source>
</reference>
<gene>
    <name evidence="17" type="ORF">JOC58_000887</name>
</gene>
<evidence type="ECO:0000256" key="5">
    <source>
        <dbReference type="ARBA" id="ARBA00017171"/>
    </source>
</evidence>
<dbReference type="PROSITE" id="PS00379">
    <property type="entry name" value="CDP_ALCOHOL_P_TRANSF"/>
    <property type="match status" value="1"/>
</dbReference>
<evidence type="ECO:0000256" key="7">
    <source>
        <dbReference type="ARBA" id="ARBA00022679"/>
    </source>
</evidence>
<evidence type="ECO:0000256" key="12">
    <source>
        <dbReference type="ARBA" id="ARBA00023209"/>
    </source>
</evidence>
<dbReference type="PANTHER" id="PTHR14269:SF61">
    <property type="entry name" value="CDP-DIACYLGLYCEROL--SERINE O-PHOSPHATIDYLTRANSFERASE"/>
    <property type="match status" value="1"/>
</dbReference>
<feature type="transmembrane region" description="Helical" evidence="16">
    <location>
        <begin position="121"/>
        <end position="140"/>
    </location>
</feature>
<dbReference type="InterPro" id="IPR000462">
    <property type="entry name" value="CDP-OH_P_trans"/>
</dbReference>
<dbReference type="NCBIfam" id="TIGR00473">
    <property type="entry name" value="pssA"/>
    <property type="match status" value="1"/>
</dbReference>
<evidence type="ECO:0000256" key="3">
    <source>
        <dbReference type="ARBA" id="ARBA00010441"/>
    </source>
</evidence>
<evidence type="ECO:0000256" key="16">
    <source>
        <dbReference type="SAM" id="Phobius"/>
    </source>
</evidence>
<evidence type="ECO:0000256" key="13">
    <source>
        <dbReference type="ARBA" id="ARBA00023264"/>
    </source>
</evidence>
<comment type="catalytic activity">
    <reaction evidence="1">
        <text>a CDP-1,2-diacyl-sn-glycerol + L-serine = a 1,2-diacyl-sn-glycero-3-phospho-L-serine + CMP + H(+)</text>
        <dbReference type="Rhea" id="RHEA:16913"/>
        <dbReference type="ChEBI" id="CHEBI:15378"/>
        <dbReference type="ChEBI" id="CHEBI:33384"/>
        <dbReference type="ChEBI" id="CHEBI:57262"/>
        <dbReference type="ChEBI" id="CHEBI:58332"/>
        <dbReference type="ChEBI" id="CHEBI:60377"/>
        <dbReference type="EC" id="2.7.8.8"/>
    </reaction>
</comment>
<keyword evidence="10" id="KW-0443">Lipid metabolism</keyword>
<dbReference type="InterPro" id="IPR004533">
    <property type="entry name" value="CDP-diaglyc--ser_O-PTrfase"/>
</dbReference>
<dbReference type="Pfam" id="PF01066">
    <property type="entry name" value="CDP-OH_P_transf"/>
    <property type="match status" value="1"/>
</dbReference>
<dbReference type="PANTHER" id="PTHR14269">
    <property type="entry name" value="CDP-DIACYLGLYCEROL--GLYCEROL-3-PHOSPHATE 3-PHOSPHATIDYLTRANSFERASE-RELATED"/>
    <property type="match status" value="1"/>
</dbReference>
<evidence type="ECO:0000256" key="9">
    <source>
        <dbReference type="ARBA" id="ARBA00022989"/>
    </source>
</evidence>
<accession>A0ABU1IUQ4</accession>
<keyword evidence="8 16" id="KW-0812">Transmembrane</keyword>
<comment type="similarity">
    <text evidence="3 15">Belongs to the CDP-alcohol phosphatidyltransferase class-I family.</text>
</comment>
<protein>
    <recommendedName>
        <fullName evidence="5">CDP-diacylglycerol--serine O-phosphatidyltransferase</fullName>
        <ecNumber evidence="4">2.7.8.8</ecNumber>
    </recommendedName>
    <alternativeName>
        <fullName evidence="14">Phosphatidylserine synthase</fullName>
    </alternativeName>
</protein>
<proteinExistence type="inferred from homology"/>
<evidence type="ECO:0000256" key="6">
    <source>
        <dbReference type="ARBA" id="ARBA00022516"/>
    </source>
</evidence>
<dbReference type="InterPro" id="IPR048254">
    <property type="entry name" value="CDP_ALCOHOL_P_TRANSF_CS"/>
</dbReference>
<comment type="subcellular location">
    <subcellularLocation>
        <location evidence="2">Endomembrane system</location>
        <topology evidence="2">Multi-pass membrane protein</topology>
    </subcellularLocation>
</comment>
<organism evidence="17 18">
    <name type="scientific">Paenibacillus hunanensis</name>
    <dbReference type="NCBI Taxonomy" id="539262"/>
    <lineage>
        <taxon>Bacteria</taxon>
        <taxon>Bacillati</taxon>
        <taxon>Bacillota</taxon>
        <taxon>Bacilli</taxon>
        <taxon>Bacillales</taxon>
        <taxon>Paenibacillaceae</taxon>
        <taxon>Paenibacillus</taxon>
    </lineage>
</organism>
<evidence type="ECO:0000313" key="17">
    <source>
        <dbReference type="EMBL" id="MDR6243002.1"/>
    </source>
</evidence>
<keyword evidence="12" id="KW-0594">Phospholipid biosynthesis</keyword>
<dbReference type="Proteomes" id="UP001185028">
    <property type="component" value="Unassembled WGS sequence"/>
</dbReference>
<evidence type="ECO:0000313" key="18">
    <source>
        <dbReference type="Proteomes" id="UP001185028"/>
    </source>
</evidence>
<evidence type="ECO:0000256" key="2">
    <source>
        <dbReference type="ARBA" id="ARBA00004127"/>
    </source>
</evidence>
<keyword evidence="18" id="KW-1185">Reference proteome</keyword>
<comment type="caution">
    <text evidence="17">The sequence shown here is derived from an EMBL/GenBank/DDBJ whole genome shotgun (WGS) entry which is preliminary data.</text>
</comment>
<feature type="transmembrane region" description="Helical" evidence="16">
    <location>
        <begin position="146"/>
        <end position="165"/>
    </location>
</feature>
<evidence type="ECO:0000256" key="10">
    <source>
        <dbReference type="ARBA" id="ARBA00023098"/>
    </source>
</evidence>
<keyword evidence="11 16" id="KW-0472">Membrane</keyword>
<dbReference type="Gene3D" id="1.20.120.1760">
    <property type="match status" value="1"/>
</dbReference>
<sequence>MMKWSFIPSLCTVLNLAAGTVSLLLTIHEHYRLAALMILFAALFDVFDGLLARLLHCTSEFGKQLDSLADLISFGAAPVFLVLFDQLDPRSGSGSVAAVLFVICGALRLARFNVTGTSAGFTGMPITAAGTVLALLSLITHSLQPTLLIALIALLSFLMISRIPFPSFKNKMVRK</sequence>
<dbReference type="InterPro" id="IPR043130">
    <property type="entry name" value="CDP-OH_PTrfase_TM_dom"/>
</dbReference>
<evidence type="ECO:0000256" key="11">
    <source>
        <dbReference type="ARBA" id="ARBA00023136"/>
    </source>
</evidence>
<evidence type="ECO:0000256" key="15">
    <source>
        <dbReference type="RuleBase" id="RU003750"/>
    </source>
</evidence>
<keyword evidence="13" id="KW-1208">Phospholipid metabolism</keyword>
<keyword evidence="6" id="KW-0444">Lipid biosynthesis</keyword>
<dbReference type="GO" id="GO:0003882">
    <property type="term" value="F:CDP-diacylglycerol-serine O-phosphatidyltransferase activity"/>
    <property type="evidence" value="ECO:0007669"/>
    <property type="project" value="UniProtKB-EC"/>
</dbReference>
<name>A0ABU1IUQ4_9BACL</name>
<dbReference type="EMBL" id="JAVDQH010000003">
    <property type="protein sequence ID" value="MDR6243002.1"/>
    <property type="molecule type" value="Genomic_DNA"/>
</dbReference>
<evidence type="ECO:0000256" key="4">
    <source>
        <dbReference type="ARBA" id="ARBA00013174"/>
    </source>
</evidence>
<evidence type="ECO:0000256" key="8">
    <source>
        <dbReference type="ARBA" id="ARBA00022692"/>
    </source>
</evidence>
<feature type="transmembrane region" description="Helical" evidence="16">
    <location>
        <begin position="35"/>
        <end position="55"/>
    </location>
</feature>
<dbReference type="InterPro" id="IPR050324">
    <property type="entry name" value="CDP-alcohol_PTase-I"/>
</dbReference>
<evidence type="ECO:0000256" key="14">
    <source>
        <dbReference type="ARBA" id="ARBA00032361"/>
    </source>
</evidence>
<keyword evidence="9 16" id="KW-1133">Transmembrane helix</keyword>
<evidence type="ECO:0000256" key="1">
    <source>
        <dbReference type="ARBA" id="ARBA00000287"/>
    </source>
</evidence>
<dbReference type="EC" id="2.7.8.8" evidence="4"/>
<feature type="transmembrane region" description="Helical" evidence="16">
    <location>
        <begin position="90"/>
        <end position="109"/>
    </location>
</feature>
<keyword evidence="7 15" id="KW-0808">Transferase</keyword>